<keyword evidence="1" id="KW-0472">Membrane</keyword>
<protein>
    <recommendedName>
        <fullName evidence="2">PDZ domain-containing protein</fullName>
    </recommendedName>
</protein>
<dbReference type="Proteomes" id="UP000824782">
    <property type="component" value="Unassembled WGS sequence"/>
</dbReference>
<gene>
    <name evidence="3" type="ORF">GDO81_018312</name>
</gene>
<dbReference type="AlphaFoldDB" id="A0AAV7AG56"/>
<dbReference type="SUPFAM" id="SSF50156">
    <property type="entry name" value="PDZ domain-like"/>
    <property type="match status" value="1"/>
</dbReference>
<evidence type="ECO:0000256" key="1">
    <source>
        <dbReference type="SAM" id="Phobius"/>
    </source>
</evidence>
<feature type="domain" description="PDZ" evidence="2">
    <location>
        <begin position="22"/>
        <end position="99"/>
    </location>
</feature>
<dbReference type="InterPro" id="IPR001478">
    <property type="entry name" value="PDZ"/>
</dbReference>
<accession>A0AAV7AG56</accession>
<dbReference type="InterPro" id="IPR011993">
    <property type="entry name" value="PH-like_dom_sf"/>
</dbReference>
<comment type="caution">
    <text evidence="3">The sequence shown here is derived from an EMBL/GenBank/DDBJ whole genome shotgun (WGS) entry which is preliminary data.</text>
</comment>
<keyword evidence="1" id="KW-1133">Transmembrane helix</keyword>
<dbReference type="GO" id="GO:0005886">
    <property type="term" value="C:plasma membrane"/>
    <property type="evidence" value="ECO:0007669"/>
    <property type="project" value="TreeGrafter"/>
</dbReference>
<dbReference type="EMBL" id="WNYA01000009">
    <property type="protein sequence ID" value="KAG8557053.1"/>
    <property type="molecule type" value="Genomic_DNA"/>
</dbReference>
<dbReference type="GO" id="GO:0008277">
    <property type="term" value="P:regulation of G protein-coupled receptor signaling pathway"/>
    <property type="evidence" value="ECO:0007669"/>
    <property type="project" value="TreeGrafter"/>
</dbReference>
<dbReference type="PROSITE" id="PS50106">
    <property type="entry name" value="PDZ"/>
    <property type="match status" value="1"/>
</dbReference>
<dbReference type="SMART" id="SM00228">
    <property type="entry name" value="PDZ"/>
    <property type="match status" value="1"/>
</dbReference>
<sequence>MHRPGDPTRSRSKMHLPQRLRSVEVARGRTGYGFTLSGQSPCVISSVIKDSPAEFVGLKPGDHICAVNDISVKNATHEDVVKLIGKCSGVLHMVIAEGSRHLDPCSSDEEIAFYEGKTLLKPRPDSKALGINRAERVVEEVQSGGIFSMIFENPVGGGKIDHQAAKHRSRSMSASCYEMRRDRKNHNLDFLLKDEISKIINSDSVFSNGLQNLEDFELDASILNVGMIVGYLGSIEIPSTSSNLEYDSLQAIRGCMRRLRAEQKIHSLVLMKIMHDNIQLCNDKAGVIAVYPAEKLAFSAVCPDDRRFFGLVTMQNCDDQSLAQDEEGVLRTSCHVFMVDPELFHHKIHQGIARRFGFECTPDPDTNGCLEFPPSSLPVLQFVSVLYRDMGEMIEGVRPFLTMMLMPIRITAPVVTVIVASGILIRRKRLTGCWWWIWEVPQPNIFRITFGRIREEEGRTSRLYIGMATAMRMMRTLEYRMEQ</sequence>
<proteinExistence type="predicted"/>
<feature type="transmembrane region" description="Helical" evidence="1">
    <location>
        <begin position="400"/>
        <end position="425"/>
    </location>
</feature>
<dbReference type="SUPFAM" id="SSF50729">
    <property type="entry name" value="PH domain-like"/>
    <property type="match status" value="1"/>
</dbReference>
<evidence type="ECO:0000313" key="3">
    <source>
        <dbReference type="EMBL" id="KAG8557053.1"/>
    </source>
</evidence>
<dbReference type="PANTHER" id="PTHR45945">
    <property type="entry name" value="REGULATOR OF G-PROTEIN SIGNALING LOCO"/>
    <property type="match status" value="1"/>
</dbReference>
<dbReference type="InterPro" id="IPR046995">
    <property type="entry name" value="RGS10/12/14-like"/>
</dbReference>
<dbReference type="PANTHER" id="PTHR45945:SF1">
    <property type="entry name" value="REGULATOR OF G-PROTEIN SIGNALING 12"/>
    <property type="match status" value="1"/>
</dbReference>
<reference evidence="3" key="1">
    <citation type="thesis" date="2020" institute="ProQuest LLC" country="789 East Eisenhower Parkway, Ann Arbor, MI, USA">
        <title>Comparative Genomics and Chromosome Evolution.</title>
        <authorList>
            <person name="Mudd A.B."/>
        </authorList>
    </citation>
    <scope>NUCLEOTIDE SEQUENCE</scope>
    <source>
        <strain evidence="3">237g6f4</strain>
        <tissue evidence="3">Blood</tissue>
    </source>
</reference>
<dbReference type="InterPro" id="IPR006020">
    <property type="entry name" value="PTB/PI_dom"/>
</dbReference>
<dbReference type="InterPro" id="IPR036034">
    <property type="entry name" value="PDZ_sf"/>
</dbReference>
<evidence type="ECO:0000313" key="4">
    <source>
        <dbReference type="Proteomes" id="UP000824782"/>
    </source>
</evidence>
<dbReference type="SMART" id="SM00462">
    <property type="entry name" value="PTB"/>
    <property type="match status" value="1"/>
</dbReference>
<dbReference type="Pfam" id="PF00640">
    <property type="entry name" value="PID"/>
    <property type="match status" value="1"/>
</dbReference>
<dbReference type="GO" id="GO:0005096">
    <property type="term" value="F:GTPase activator activity"/>
    <property type="evidence" value="ECO:0007669"/>
    <property type="project" value="InterPro"/>
</dbReference>
<dbReference type="CDD" id="cd13162">
    <property type="entry name" value="PTB_RGS12"/>
    <property type="match status" value="1"/>
</dbReference>
<dbReference type="Gene3D" id="2.30.29.30">
    <property type="entry name" value="Pleckstrin-homology domain (PH domain)/Phosphotyrosine-binding domain (PTB)"/>
    <property type="match status" value="1"/>
</dbReference>
<dbReference type="Gene3D" id="2.30.42.10">
    <property type="match status" value="1"/>
</dbReference>
<evidence type="ECO:0000259" key="2">
    <source>
        <dbReference type="PROSITE" id="PS50106"/>
    </source>
</evidence>
<keyword evidence="1" id="KW-0812">Transmembrane</keyword>
<dbReference type="GO" id="GO:0005737">
    <property type="term" value="C:cytoplasm"/>
    <property type="evidence" value="ECO:0007669"/>
    <property type="project" value="TreeGrafter"/>
</dbReference>
<keyword evidence="4" id="KW-1185">Reference proteome</keyword>
<dbReference type="Pfam" id="PF00595">
    <property type="entry name" value="PDZ"/>
    <property type="match status" value="1"/>
</dbReference>
<dbReference type="GO" id="GO:0005634">
    <property type="term" value="C:nucleus"/>
    <property type="evidence" value="ECO:0007669"/>
    <property type="project" value="TreeGrafter"/>
</dbReference>
<name>A0AAV7AG56_ENGPU</name>
<dbReference type="CDD" id="cd06710">
    <property type="entry name" value="PDZ_RGS12-like"/>
    <property type="match status" value="1"/>
</dbReference>
<organism evidence="3 4">
    <name type="scientific">Engystomops pustulosus</name>
    <name type="common">Tungara frog</name>
    <name type="synonym">Physalaemus pustulosus</name>
    <dbReference type="NCBI Taxonomy" id="76066"/>
    <lineage>
        <taxon>Eukaryota</taxon>
        <taxon>Metazoa</taxon>
        <taxon>Chordata</taxon>
        <taxon>Craniata</taxon>
        <taxon>Vertebrata</taxon>
        <taxon>Euteleostomi</taxon>
        <taxon>Amphibia</taxon>
        <taxon>Batrachia</taxon>
        <taxon>Anura</taxon>
        <taxon>Neobatrachia</taxon>
        <taxon>Hyloidea</taxon>
        <taxon>Leptodactylidae</taxon>
        <taxon>Leiuperinae</taxon>
        <taxon>Engystomops</taxon>
    </lineage>
</organism>